<name>A0A6S6PEZ8_ACEAC</name>
<reference evidence="2 3" key="1">
    <citation type="submission" date="2020-07" db="EMBL/GenBank/DDBJ databases">
        <title>Complete Genome Sequence of an acetic acid bacterium, Acetobacter aceti JCM20276.</title>
        <authorList>
            <person name="Hirose Y."/>
            <person name="Mihara H."/>
        </authorList>
    </citation>
    <scope>NUCLEOTIDE SEQUENCE [LARGE SCALE GENOMIC DNA]</scope>
    <source>
        <strain evidence="2 3">JCM20276</strain>
    </source>
</reference>
<dbReference type="EMBL" id="AP023326">
    <property type="protein sequence ID" value="BCI67507.1"/>
    <property type="molecule type" value="Genomic_DNA"/>
</dbReference>
<evidence type="ECO:0000256" key="1">
    <source>
        <dbReference type="SAM" id="MobiDB-lite"/>
    </source>
</evidence>
<sequence length="306" mass="33245">MTENNDTQPENGSINTVLSSIRRILQEGKEAHAASRQAATPEEPKAEEPVTPPTPPVQDDDDSVLVLDSSMFVDEEKPEVHEHAGQQEQAAPVEAHAPAPPPPEAEHKPEPEPEPEPPAPVAEAPAPAEPEPVAALPQSPAPEPETVSAQPAETHDSVTAETEPHVPVPTLPTSLPVVPPLSRPAHLVETVETQQARTRMSENRTPAETAAGYSDSDAPDPVQIALDKQTVGATEHSFGALQQMLRRKQSFEHKERRVAITRGGNLTIEDIVRDEVRAFLKEWLDQHLSGIVQQAVQKEIERLSDR</sequence>
<feature type="compositionally biased region" description="Basic and acidic residues" evidence="1">
    <location>
        <begin position="153"/>
        <end position="164"/>
    </location>
</feature>
<dbReference type="InterPro" id="IPR019632">
    <property type="entry name" value="DUF2497"/>
</dbReference>
<dbReference type="RefSeq" id="WP_232091666.1">
    <property type="nucleotide sequence ID" value="NZ_AP023326.1"/>
</dbReference>
<protein>
    <recommendedName>
        <fullName evidence="4">DUF2497 domain-containing protein</fullName>
    </recommendedName>
</protein>
<organism evidence="2 3">
    <name type="scientific">Acetobacter aceti</name>
    <dbReference type="NCBI Taxonomy" id="435"/>
    <lineage>
        <taxon>Bacteria</taxon>
        <taxon>Pseudomonadati</taxon>
        <taxon>Pseudomonadota</taxon>
        <taxon>Alphaproteobacteria</taxon>
        <taxon>Acetobacterales</taxon>
        <taxon>Acetobacteraceae</taxon>
        <taxon>Acetobacter</taxon>
        <taxon>Acetobacter subgen. Acetobacter</taxon>
    </lineage>
</organism>
<evidence type="ECO:0000313" key="2">
    <source>
        <dbReference type="EMBL" id="BCI67507.1"/>
    </source>
</evidence>
<dbReference type="Pfam" id="PF10691">
    <property type="entry name" value="DUF2497"/>
    <property type="match status" value="1"/>
</dbReference>
<feature type="compositionally biased region" description="Polar residues" evidence="1">
    <location>
        <begin position="191"/>
        <end position="206"/>
    </location>
</feature>
<dbReference type="AlphaFoldDB" id="A0A6S6PEZ8"/>
<feature type="region of interest" description="Disordered" evidence="1">
    <location>
        <begin position="23"/>
        <end position="219"/>
    </location>
</feature>
<evidence type="ECO:0008006" key="4">
    <source>
        <dbReference type="Google" id="ProtNLM"/>
    </source>
</evidence>
<feature type="compositionally biased region" description="Basic and acidic residues" evidence="1">
    <location>
        <begin position="24"/>
        <end position="33"/>
    </location>
</feature>
<dbReference type="PRINTS" id="PR01217">
    <property type="entry name" value="PRICHEXTENSN"/>
</dbReference>
<gene>
    <name evidence="2" type="ORF">AAJCM20276_21310</name>
</gene>
<dbReference type="Proteomes" id="UP000515220">
    <property type="component" value="Chromosome"/>
</dbReference>
<evidence type="ECO:0000313" key="3">
    <source>
        <dbReference type="Proteomes" id="UP000515220"/>
    </source>
</evidence>
<feature type="compositionally biased region" description="Low complexity" evidence="1">
    <location>
        <begin position="121"/>
        <end position="135"/>
    </location>
</feature>
<accession>A0A6S6PEZ8</accession>
<proteinExistence type="predicted"/>
<feature type="compositionally biased region" description="Basic and acidic residues" evidence="1">
    <location>
        <begin position="74"/>
        <end position="85"/>
    </location>
</feature>